<evidence type="ECO:0000313" key="1">
    <source>
        <dbReference type="EMBL" id="CAE7179937.1"/>
    </source>
</evidence>
<accession>A0A8H3HX10</accession>
<gene>
    <name evidence="1" type="ORF">RDB_LOCUS115560</name>
</gene>
<dbReference type="EMBL" id="CAJNJQ010002571">
    <property type="protein sequence ID" value="CAE7179937.1"/>
    <property type="molecule type" value="Genomic_DNA"/>
</dbReference>
<comment type="caution">
    <text evidence="1">The sequence shown here is derived from an EMBL/GenBank/DDBJ whole genome shotgun (WGS) entry which is preliminary data.</text>
</comment>
<sequence>MFALPSVPIVSLVDNAAKYGYLIQPKGGDRPRLVHRQGQIERPSGFVRFAARLGLANGDKPVLKAVENAHRFIISNYAPGDQVTLVVDTHAKWETDYEAKALEMLAWHVYNATIPGDRSKAQLGTGGNSGRIPIYAVVAWVPSDEKQSLSSWSDGWKSRLPPGIEHIICWDDYPFRSCSSRFDQDGTLTSREVYMSRLIFAG</sequence>
<proteinExistence type="predicted"/>
<dbReference type="Proteomes" id="UP000663827">
    <property type="component" value="Unassembled WGS sequence"/>
</dbReference>
<organism evidence="1 2">
    <name type="scientific">Rhizoctonia solani</name>
    <dbReference type="NCBI Taxonomy" id="456999"/>
    <lineage>
        <taxon>Eukaryota</taxon>
        <taxon>Fungi</taxon>
        <taxon>Dikarya</taxon>
        <taxon>Basidiomycota</taxon>
        <taxon>Agaricomycotina</taxon>
        <taxon>Agaricomycetes</taxon>
        <taxon>Cantharellales</taxon>
        <taxon>Ceratobasidiaceae</taxon>
        <taxon>Rhizoctonia</taxon>
    </lineage>
</organism>
<dbReference type="AlphaFoldDB" id="A0A8H3HX10"/>
<evidence type="ECO:0000313" key="2">
    <source>
        <dbReference type="Proteomes" id="UP000663827"/>
    </source>
</evidence>
<protein>
    <submittedName>
        <fullName evidence="1">Uncharacterized protein</fullName>
    </submittedName>
</protein>
<reference evidence="1" key="1">
    <citation type="submission" date="2021-01" db="EMBL/GenBank/DDBJ databases">
        <authorList>
            <person name="Kaushik A."/>
        </authorList>
    </citation>
    <scope>NUCLEOTIDE SEQUENCE</scope>
    <source>
        <strain evidence="1">AG5</strain>
    </source>
</reference>
<name>A0A8H3HX10_9AGAM</name>